<dbReference type="AlphaFoldDB" id="V8N7V6"/>
<gene>
    <name evidence="15" type="primary">Cyp2g1</name>
    <name evidence="15" type="ORF">L345_16083</name>
</gene>
<dbReference type="FunFam" id="1.10.630.10:FF:000001">
    <property type="entry name" value="Cytochrome P450, family 2"/>
    <property type="match status" value="1"/>
</dbReference>
<keyword evidence="10 13" id="KW-0408">Iron</keyword>
<evidence type="ECO:0000256" key="13">
    <source>
        <dbReference type="PIRSR" id="PIRSR602401-1"/>
    </source>
</evidence>
<evidence type="ECO:0000256" key="3">
    <source>
        <dbReference type="ARBA" id="ARBA00004406"/>
    </source>
</evidence>
<keyword evidence="12 14" id="KW-0472">Membrane</keyword>
<dbReference type="PRINTS" id="PR00463">
    <property type="entry name" value="EP450I"/>
</dbReference>
<dbReference type="GO" id="GO:0019373">
    <property type="term" value="P:epoxygenase P450 pathway"/>
    <property type="evidence" value="ECO:0007669"/>
    <property type="project" value="TreeGrafter"/>
</dbReference>
<dbReference type="GO" id="GO:0006805">
    <property type="term" value="P:xenobiotic metabolic process"/>
    <property type="evidence" value="ECO:0007669"/>
    <property type="project" value="TreeGrafter"/>
</dbReference>
<name>V8N7V6_OPHHA</name>
<comment type="caution">
    <text evidence="15">The sequence shown here is derived from an EMBL/GenBank/DDBJ whole genome shotgun (WGS) entry which is preliminary data.</text>
</comment>
<keyword evidence="8" id="KW-0492">Microsome</keyword>
<dbReference type="GO" id="GO:0005506">
    <property type="term" value="F:iron ion binding"/>
    <property type="evidence" value="ECO:0007669"/>
    <property type="project" value="InterPro"/>
</dbReference>
<dbReference type="PRINTS" id="PR00385">
    <property type="entry name" value="P450"/>
</dbReference>
<dbReference type="GO" id="GO:0008392">
    <property type="term" value="F:arachidonate epoxygenase activity"/>
    <property type="evidence" value="ECO:0007669"/>
    <property type="project" value="TreeGrafter"/>
</dbReference>
<feature type="non-terminal residue" evidence="15">
    <location>
        <position position="1"/>
    </location>
</feature>
<dbReference type="FunFam" id="1.10.630.10:FF:000238">
    <property type="entry name" value="Cytochrome P450 2A6"/>
    <property type="match status" value="2"/>
</dbReference>
<comment type="similarity">
    <text evidence="4">Belongs to the cytochrome P450 family.</text>
</comment>
<dbReference type="CDD" id="cd11026">
    <property type="entry name" value="CYP2"/>
    <property type="match status" value="1"/>
</dbReference>
<evidence type="ECO:0000256" key="5">
    <source>
        <dbReference type="ARBA" id="ARBA00022617"/>
    </source>
</evidence>
<keyword evidence="11" id="KW-0503">Monooxygenase</keyword>
<dbReference type="InterPro" id="IPR017972">
    <property type="entry name" value="Cyt_P450_CS"/>
</dbReference>
<evidence type="ECO:0000313" key="16">
    <source>
        <dbReference type="Proteomes" id="UP000018936"/>
    </source>
</evidence>
<feature type="binding site" description="axial binding residue" evidence="13">
    <location>
        <position position="411"/>
    </location>
    <ligand>
        <name>heme</name>
        <dbReference type="ChEBI" id="CHEBI:30413"/>
    </ligand>
    <ligandPart>
        <name>Fe</name>
        <dbReference type="ChEBI" id="CHEBI:18248"/>
    </ligandPart>
</feature>
<evidence type="ECO:0000256" key="10">
    <source>
        <dbReference type="ARBA" id="ARBA00023004"/>
    </source>
</evidence>
<dbReference type="InterPro" id="IPR001128">
    <property type="entry name" value="Cyt_P450"/>
</dbReference>
<dbReference type="PANTHER" id="PTHR24300:SF424">
    <property type="entry name" value="CYTOCHROME P450"/>
    <property type="match status" value="1"/>
</dbReference>
<evidence type="ECO:0000256" key="1">
    <source>
        <dbReference type="ARBA" id="ARBA00001971"/>
    </source>
</evidence>
<evidence type="ECO:0000256" key="8">
    <source>
        <dbReference type="ARBA" id="ARBA00022848"/>
    </source>
</evidence>
<evidence type="ECO:0000256" key="12">
    <source>
        <dbReference type="ARBA" id="ARBA00023136"/>
    </source>
</evidence>
<dbReference type="Gene3D" id="1.10.630.10">
    <property type="entry name" value="Cytochrome P450"/>
    <property type="match status" value="2"/>
</dbReference>
<protein>
    <submittedName>
        <fullName evidence="15">Cytochrome protein</fullName>
    </submittedName>
</protein>
<evidence type="ECO:0000256" key="6">
    <source>
        <dbReference type="ARBA" id="ARBA00022723"/>
    </source>
</evidence>
<evidence type="ECO:0000256" key="2">
    <source>
        <dbReference type="ARBA" id="ARBA00004174"/>
    </source>
</evidence>
<dbReference type="PANTHER" id="PTHR24300">
    <property type="entry name" value="CYTOCHROME P450 508A4-RELATED"/>
    <property type="match status" value="1"/>
</dbReference>
<organism evidence="15 16">
    <name type="scientific">Ophiophagus hannah</name>
    <name type="common">King cobra</name>
    <name type="synonym">Naja hannah</name>
    <dbReference type="NCBI Taxonomy" id="8665"/>
    <lineage>
        <taxon>Eukaryota</taxon>
        <taxon>Metazoa</taxon>
        <taxon>Chordata</taxon>
        <taxon>Craniata</taxon>
        <taxon>Vertebrata</taxon>
        <taxon>Euteleostomi</taxon>
        <taxon>Lepidosauria</taxon>
        <taxon>Squamata</taxon>
        <taxon>Bifurcata</taxon>
        <taxon>Unidentata</taxon>
        <taxon>Episquamata</taxon>
        <taxon>Toxicofera</taxon>
        <taxon>Serpentes</taxon>
        <taxon>Colubroidea</taxon>
        <taxon>Elapidae</taxon>
        <taxon>Elapinae</taxon>
        <taxon>Ophiophagus</taxon>
    </lineage>
</organism>
<accession>V8N7V6</accession>
<evidence type="ECO:0000256" key="11">
    <source>
        <dbReference type="ARBA" id="ARBA00023033"/>
    </source>
</evidence>
<proteinExistence type="inferred from homology"/>
<keyword evidence="7" id="KW-0256">Endoplasmic reticulum</keyword>
<dbReference type="GO" id="GO:0020037">
    <property type="term" value="F:heme binding"/>
    <property type="evidence" value="ECO:0007669"/>
    <property type="project" value="InterPro"/>
</dbReference>
<dbReference type="OrthoDB" id="3934656at2759"/>
<dbReference type="InterPro" id="IPR036396">
    <property type="entry name" value="Cyt_P450_sf"/>
</dbReference>
<feature type="transmembrane region" description="Helical" evidence="14">
    <location>
        <begin position="461"/>
        <end position="484"/>
    </location>
</feature>
<keyword evidence="5 13" id="KW-0349">Heme</keyword>
<dbReference type="SUPFAM" id="SSF48264">
    <property type="entry name" value="Cytochrome P450"/>
    <property type="match status" value="2"/>
</dbReference>
<evidence type="ECO:0000256" key="4">
    <source>
        <dbReference type="ARBA" id="ARBA00010617"/>
    </source>
</evidence>
<comment type="cofactor">
    <cofactor evidence="1 13">
        <name>heme</name>
        <dbReference type="ChEBI" id="CHEBI:30413"/>
    </cofactor>
</comment>
<dbReference type="PROSITE" id="PS00086">
    <property type="entry name" value="CYTOCHROME_P450"/>
    <property type="match status" value="2"/>
</dbReference>
<evidence type="ECO:0000256" key="7">
    <source>
        <dbReference type="ARBA" id="ARBA00022824"/>
    </source>
</evidence>
<keyword evidence="14" id="KW-0812">Transmembrane</keyword>
<dbReference type="Proteomes" id="UP000018936">
    <property type="component" value="Unassembled WGS sequence"/>
</dbReference>
<keyword evidence="16" id="KW-1185">Reference proteome</keyword>
<dbReference type="Pfam" id="PF00067">
    <property type="entry name" value="p450"/>
    <property type="match status" value="3"/>
</dbReference>
<keyword evidence="6 13" id="KW-0479">Metal-binding</keyword>
<dbReference type="GO" id="GO:0005789">
    <property type="term" value="C:endoplasmic reticulum membrane"/>
    <property type="evidence" value="ECO:0007669"/>
    <property type="project" value="UniProtKB-SubCell"/>
</dbReference>
<evidence type="ECO:0000256" key="14">
    <source>
        <dbReference type="SAM" id="Phobius"/>
    </source>
</evidence>
<dbReference type="InterPro" id="IPR050182">
    <property type="entry name" value="Cytochrome_P450_fam2"/>
</dbReference>
<evidence type="ECO:0000313" key="15">
    <source>
        <dbReference type="EMBL" id="ETE58195.1"/>
    </source>
</evidence>
<reference evidence="15 16" key="1">
    <citation type="journal article" date="2013" name="Proc. Natl. Acad. Sci. U.S.A.">
        <title>The king cobra genome reveals dynamic gene evolution and adaptation in the snake venom system.</title>
        <authorList>
            <person name="Vonk F.J."/>
            <person name="Casewell N.R."/>
            <person name="Henkel C.V."/>
            <person name="Heimberg A.M."/>
            <person name="Jansen H.J."/>
            <person name="McCleary R.J."/>
            <person name="Kerkkamp H.M."/>
            <person name="Vos R.A."/>
            <person name="Guerreiro I."/>
            <person name="Calvete J.J."/>
            <person name="Wuster W."/>
            <person name="Woods A.E."/>
            <person name="Logan J.M."/>
            <person name="Harrison R.A."/>
            <person name="Castoe T.A."/>
            <person name="de Koning A.P."/>
            <person name="Pollock D.D."/>
            <person name="Yandell M."/>
            <person name="Calderon D."/>
            <person name="Renjifo C."/>
            <person name="Currier R.B."/>
            <person name="Salgado D."/>
            <person name="Pla D."/>
            <person name="Sanz L."/>
            <person name="Hyder A.S."/>
            <person name="Ribeiro J.M."/>
            <person name="Arntzen J.W."/>
            <person name="van den Thillart G.E."/>
            <person name="Boetzer M."/>
            <person name="Pirovano W."/>
            <person name="Dirks R.P."/>
            <person name="Spaink H.P."/>
            <person name="Duboule D."/>
            <person name="McGlinn E."/>
            <person name="Kini R.M."/>
            <person name="Richardson M.K."/>
        </authorList>
    </citation>
    <scope>NUCLEOTIDE SEQUENCE</scope>
    <source>
        <tissue evidence="15">Blood</tissue>
    </source>
</reference>
<keyword evidence="9" id="KW-0560">Oxidoreductase</keyword>
<dbReference type="EMBL" id="AZIM01007065">
    <property type="protein sequence ID" value="ETE58195.1"/>
    <property type="molecule type" value="Genomic_DNA"/>
</dbReference>
<dbReference type="InterPro" id="IPR002401">
    <property type="entry name" value="Cyt_P450_E_grp-I"/>
</dbReference>
<dbReference type="GO" id="GO:0016712">
    <property type="term" value="F:oxidoreductase activity, acting on paired donors, with incorporation or reduction of molecular oxygen, reduced flavin or flavoprotein as one donor, and incorporation of one atom of oxygen"/>
    <property type="evidence" value="ECO:0007669"/>
    <property type="project" value="TreeGrafter"/>
</dbReference>
<keyword evidence="14" id="KW-1133">Transmembrane helix</keyword>
<evidence type="ECO:0000256" key="9">
    <source>
        <dbReference type="ARBA" id="ARBA00023002"/>
    </source>
</evidence>
<sequence length="1007" mass="114712">MELASALSLFLVAYLSCLVLLLVRRKSSARSRLPPGPTPLPLIGNCLQIKAFETLPSLLKEALIDKAEEFSGRKTNPTLQRTFQEHGVVFAEGERWKQLRRFSLTILRNFGMGKKSIEERIQEEAQFLLEEFQKTQEKPFSPIFLLNCSVSNIICSIVFGNRFDYNNEEFLALMKMMNDSFRQMSNSWSQFYDIYANLLRFFPGPHTKIYDILEDMRLFIAKRVKKNKETLDPNAPRDYIDCFLIQMEKEKDNPDSEFNQKNLEMTTLNLFFAGTETVSSTLRYGFLLLMKYPEVQAKMHEEIDRVIGQNRTPNIEDRSQMPYVDAVIHEVQRFSDLIPMNVAHAVTRDTEFRGYLIPKGTEVFPLLSTVLHDGTKFKSPEGFHPENFLDKNGCLKRNDAFVPFSAGKRICLGEALARMELFLFFTTILQRFRLKPLVDPKDIDVAPQEFGFASIPPLFELSLGGTVGIFLGICFSCLLLISAWKRMHKEGKLPPGPTPLPFLGNILQVKTSEPFKSFLAVSGPLFGAGRKASGGIQAHGVAEQKLQLKEKYGPVFTIYLGPRRVVVLCGHDTVKEALVDQAEEFSGRGEIATIDRNFNGFGVALANGERWKQLRRFSLTTLRNFGMGKRSIEERIQEEAQYLMEEIRKTKGQPFDPTFFLSRTVSNVISSVVFGSRFDYEDKTFLSLLRMINESFIEMSTPLAQLYDMYSCIMQYLPGRHNRIYYLVEDLKDFIAGKIETNQATLDPSNPRDFIDCFLIQMEKEQGNPSTEFNLKNLVLTTLNLFFAGTETVSSTLRYGLLFLMKYPEGPEAVAPAGLRGLGHSWLPQKDFLDVSAEKVHKEIEQVIGPNRLPATEDRLKMPYTDAVVHEIQRVTDIVPMGVPHTVIRDTQFRGYLLPKGTDVFPLLGSALRDPKYFSDPENFNPGHFLDENGRFKKNEAFVPFSSGKRVCLGEAMARMELFLYFTTMLQNFSLKSPLHPKDIDVSPKMSGFGNIPPVYQLSMLPR</sequence>
<comment type="subcellular location">
    <subcellularLocation>
        <location evidence="3">Endoplasmic reticulum membrane</location>
        <topology evidence="3">Peripheral membrane protein</topology>
    </subcellularLocation>
    <subcellularLocation>
        <location evidence="2">Microsome membrane</location>
        <topology evidence="2">Peripheral membrane protein</topology>
    </subcellularLocation>
</comment>